<evidence type="ECO:0000313" key="2">
    <source>
        <dbReference type="EMBL" id="ATX78756.1"/>
    </source>
</evidence>
<dbReference type="InterPro" id="IPR001433">
    <property type="entry name" value="OxRdtase_FAD/NAD-bd"/>
</dbReference>
<dbReference type="KEGG" id="maes:Ga0123461_0304"/>
<dbReference type="PANTHER" id="PTHR47354:SF5">
    <property type="entry name" value="PROTEIN RFBI"/>
    <property type="match status" value="1"/>
</dbReference>
<keyword evidence="3" id="KW-1185">Reference proteome</keyword>
<evidence type="ECO:0000313" key="3">
    <source>
        <dbReference type="Proteomes" id="UP000231701"/>
    </source>
</evidence>
<proteinExistence type="predicted"/>
<dbReference type="InterPro" id="IPR050415">
    <property type="entry name" value="MRET"/>
</dbReference>
<feature type="domain" description="FAD-binding FR-type" evidence="1">
    <location>
        <begin position="1"/>
        <end position="101"/>
    </location>
</feature>
<dbReference type="Pfam" id="PF00175">
    <property type="entry name" value="NAD_binding_1"/>
    <property type="match status" value="1"/>
</dbReference>
<dbReference type="RefSeq" id="WP_100276729.1">
    <property type="nucleotide sequence ID" value="NZ_CP018799.1"/>
</dbReference>
<dbReference type="PROSITE" id="PS51384">
    <property type="entry name" value="FAD_FR"/>
    <property type="match status" value="1"/>
</dbReference>
<dbReference type="InterPro" id="IPR017938">
    <property type="entry name" value="Riboflavin_synthase-like_b-brl"/>
</dbReference>
<gene>
    <name evidence="2" type="ORF">Ga0123461_0304</name>
</gene>
<dbReference type="InterPro" id="IPR039261">
    <property type="entry name" value="FNR_nucleotide-bd"/>
</dbReference>
<dbReference type="InterPro" id="IPR017927">
    <property type="entry name" value="FAD-bd_FR_type"/>
</dbReference>
<accession>A0A2K8L3D3</accession>
<name>A0A2K8L3D3_MARES</name>
<dbReference type="Gene3D" id="2.40.30.10">
    <property type="entry name" value="Translation factors"/>
    <property type="match status" value="1"/>
</dbReference>
<dbReference type="GO" id="GO:0006221">
    <property type="term" value="P:pyrimidine nucleotide biosynthetic process"/>
    <property type="evidence" value="ECO:0007669"/>
    <property type="project" value="InterPro"/>
</dbReference>
<dbReference type="OrthoDB" id="581532at2"/>
<dbReference type="GO" id="GO:0016491">
    <property type="term" value="F:oxidoreductase activity"/>
    <property type="evidence" value="ECO:0007669"/>
    <property type="project" value="InterPro"/>
</dbReference>
<dbReference type="SUPFAM" id="SSF63380">
    <property type="entry name" value="Riboflavin synthase domain-like"/>
    <property type="match status" value="1"/>
</dbReference>
<sequence>MRVKENIRITDPDCKDTVIHMTLEPLRGKLPSFRPGQYVRIGIPKLKEPAPGYFAIASCPDEPEGYEFFVKNAGPLSAYLCDIEAGALLEVEGPMGKGFDLTPFKGADVYLIGVGTGIAPLRSLWHSIIRHREAFGKVTIYAGFLTEMHQLLTEELGELSRHNIEVSITLEMGHESWDGPIGYVQHALKADAPDGTNAVACLAGMSPMVDACTETLQNLGFNDDCILLNH</sequence>
<dbReference type="SUPFAM" id="SSF52343">
    <property type="entry name" value="Ferredoxin reductase-like, C-terminal NADP-linked domain"/>
    <property type="match status" value="1"/>
</dbReference>
<dbReference type="PIRSF" id="PIRSF006816">
    <property type="entry name" value="Cyc3_hyd_g"/>
    <property type="match status" value="1"/>
</dbReference>
<reference evidence="2 3" key="1">
    <citation type="submission" date="2016-12" db="EMBL/GenBank/DDBJ databases">
        <title>Isolation and genomic insights into novel planktonic Zetaproteobacteria from stratified waters of the Chesapeake Bay.</title>
        <authorList>
            <person name="McAllister S.M."/>
            <person name="Kato S."/>
            <person name="Chan C.S."/>
            <person name="Chiu B.K."/>
            <person name="Field E.K."/>
        </authorList>
    </citation>
    <scope>NUCLEOTIDE SEQUENCE [LARGE SCALE GENOMIC DNA]</scope>
    <source>
        <strain evidence="2 3">CP-5</strain>
    </source>
</reference>
<protein>
    <submittedName>
        <fullName evidence="2">NAD(P)H-flavin reductase</fullName>
    </submittedName>
</protein>
<dbReference type="Proteomes" id="UP000231701">
    <property type="component" value="Chromosome"/>
</dbReference>
<dbReference type="AlphaFoldDB" id="A0A2K8L3D3"/>
<dbReference type="PANTHER" id="PTHR47354">
    <property type="entry name" value="NADH OXIDOREDUCTASE HCR"/>
    <property type="match status" value="1"/>
</dbReference>
<dbReference type="EMBL" id="CP018799">
    <property type="protein sequence ID" value="ATX78756.1"/>
    <property type="molecule type" value="Genomic_DNA"/>
</dbReference>
<dbReference type="GO" id="GO:0050660">
    <property type="term" value="F:flavin adenine dinucleotide binding"/>
    <property type="evidence" value="ECO:0007669"/>
    <property type="project" value="InterPro"/>
</dbReference>
<dbReference type="Gene3D" id="3.40.50.80">
    <property type="entry name" value="Nucleotide-binding domain of ferredoxin-NADP reductase (FNR) module"/>
    <property type="match status" value="1"/>
</dbReference>
<dbReference type="GO" id="GO:0051537">
    <property type="term" value="F:2 iron, 2 sulfur cluster binding"/>
    <property type="evidence" value="ECO:0007669"/>
    <property type="project" value="InterPro"/>
</dbReference>
<evidence type="ECO:0000259" key="1">
    <source>
        <dbReference type="PROSITE" id="PS51384"/>
    </source>
</evidence>
<organism evidence="2 3">
    <name type="scientific">Mariprofundus aestuarium</name>
    <dbReference type="NCBI Taxonomy" id="1921086"/>
    <lineage>
        <taxon>Bacteria</taxon>
        <taxon>Pseudomonadati</taxon>
        <taxon>Pseudomonadota</taxon>
        <taxon>Candidatius Mariprofundia</taxon>
        <taxon>Mariprofundales</taxon>
        <taxon>Mariprofundaceae</taxon>
        <taxon>Mariprofundus</taxon>
    </lineage>
</organism>
<dbReference type="InterPro" id="IPR012165">
    <property type="entry name" value="Cyt_c3_hydrogenase_gsu"/>
</dbReference>